<evidence type="ECO:0000313" key="1">
    <source>
        <dbReference type="EMBL" id="GMT33500.1"/>
    </source>
</evidence>
<name>A0AAV5WPD9_9BILA</name>
<keyword evidence="2" id="KW-1185">Reference proteome</keyword>
<protein>
    <submittedName>
        <fullName evidence="1">Uncharacterized protein</fullName>
    </submittedName>
</protein>
<reference evidence="1" key="1">
    <citation type="submission" date="2023-10" db="EMBL/GenBank/DDBJ databases">
        <title>Genome assembly of Pristionchus species.</title>
        <authorList>
            <person name="Yoshida K."/>
            <person name="Sommer R.J."/>
        </authorList>
    </citation>
    <scope>NUCLEOTIDE SEQUENCE</scope>
    <source>
        <strain evidence="1">RS5133</strain>
    </source>
</reference>
<gene>
    <name evidence="1" type="ORF">PFISCL1PPCAC_24797</name>
</gene>
<dbReference type="EMBL" id="BTSY01000006">
    <property type="protein sequence ID" value="GMT33500.1"/>
    <property type="molecule type" value="Genomic_DNA"/>
</dbReference>
<comment type="caution">
    <text evidence="1">The sequence shown here is derived from an EMBL/GenBank/DDBJ whole genome shotgun (WGS) entry which is preliminary data.</text>
</comment>
<proteinExistence type="predicted"/>
<accession>A0AAV5WPD9</accession>
<dbReference type="AlphaFoldDB" id="A0AAV5WPD9"/>
<organism evidence="1 2">
    <name type="scientific">Pristionchus fissidentatus</name>
    <dbReference type="NCBI Taxonomy" id="1538716"/>
    <lineage>
        <taxon>Eukaryota</taxon>
        <taxon>Metazoa</taxon>
        <taxon>Ecdysozoa</taxon>
        <taxon>Nematoda</taxon>
        <taxon>Chromadorea</taxon>
        <taxon>Rhabditida</taxon>
        <taxon>Rhabditina</taxon>
        <taxon>Diplogasteromorpha</taxon>
        <taxon>Diplogasteroidea</taxon>
        <taxon>Neodiplogasteridae</taxon>
        <taxon>Pristionchus</taxon>
    </lineage>
</organism>
<evidence type="ECO:0000313" key="2">
    <source>
        <dbReference type="Proteomes" id="UP001432322"/>
    </source>
</evidence>
<dbReference type="Proteomes" id="UP001432322">
    <property type="component" value="Unassembled WGS sequence"/>
</dbReference>
<sequence length="72" mass="8428">MQHIGVSYHNRLLLRSLRCPQDTTSRRSRTWELSEPLRLLPPSIFPLPLLAPLPFRQALNPHHPQPNCHLFD</sequence>